<evidence type="ECO:0000313" key="3">
    <source>
        <dbReference type="Proteomes" id="UP000468828"/>
    </source>
</evidence>
<reference evidence="2 4" key="2">
    <citation type="submission" date="2020-02" db="EMBL/GenBank/DDBJ databases">
        <title>The WGS of Modestobacter muralis DSM 100205.</title>
        <authorList>
            <person name="Jiang Z."/>
        </authorList>
    </citation>
    <scope>NUCLEOTIDE SEQUENCE [LARGE SCALE GENOMIC DNA]</scope>
    <source>
        <strain evidence="2 4">DSM 100205</strain>
    </source>
</reference>
<keyword evidence="3" id="KW-1185">Reference proteome</keyword>
<proteinExistence type="predicted"/>
<accession>A0A6P0EV81</accession>
<dbReference type="Proteomes" id="UP000468828">
    <property type="component" value="Unassembled WGS sequence"/>
</dbReference>
<dbReference type="Proteomes" id="UP000471152">
    <property type="component" value="Unassembled WGS sequence"/>
</dbReference>
<dbReference type="EMBL" id="JAAGWH010000011">
    <property type="protein sequence ID" value="NEK93218.1"/>
    <property type="molecule type" value="Genomic_DNA"/>
</dbReference>
<sequence length="269" mass="29559">MSTSGPGIFDDDLACDVRDHYRRSLEDRVPDAEATRRIVEGVEDLLPDEEPVLWLALGATQSRFGRLDDDVRRRALDVIDSGHDVARWAELRPELGAARGAALAALREQLTGPQPPRRAVRRPWREITDLEPGTALAWRASNGVIAVLRVVQVWEDEFTQARHPVLERLAWAGHVVPSADVVAQLPAAGDDGRWRPEGGAGPYHRPGVYLPVRLRKRDPDRHDSGFTVCGHVPARPGDDADWSLGASGVHWGGLSYLLELAAAAELPET</sequence>
<gene>
    <name evidence="2" type="ORF">G3R41_03360</name>
    <name evidence="1" type="ORF">GCU67_03360</name>
</gene>
<evidence type="ECO:0000313" key="1">
    <source>
        <dbReference type="EMBL" id="NEK93218.1"/>
    </source>
</evidence>
<dbReference type="EMBL" id="JAAGWB010000011">
    <property type="protein sequence ID" value="NEN49985.1"/>
    <property type="molecule type" value="Genomic_DNA"/>
</dbReference>
<evidence type="ECO:0000313" key="2">
    <source>
        <dbReference type="EMBL" id="NEN49985.1"/>
    </source>
</evidence>
<comment type="caution">
    <text evidence="1">The sequence shown here is derived from an EMBL/GenBank/DDBJ whole genome shotgun (WGS) entry which is preliminary data.</text>
</comment>
<protein>
    <submittedName>
        <fullName evidence="1">Uncharacterized protein</fullName>
    </submittedName>
</protein>
<name>A0A6P0EV81_9ACTN</name>
<evidence type="ECO:0000313" key="4">
    <source>
        <dbReference type="Proteomes" id="UP000471152"/>
    </source>
</evidence>
<dbReference type="RefSeq" id="WP_163609675.1">
    <property type="nucleotide sequence ID" value="NZ_JAAGWB010000011.1"/>
</dbReference>
<reference evidence="1 3" key="1">
    <citation type="submission" date="2020-01" db="EMBL/GenBank/DDBJ databases">
        <title>the WGS Modestobacter muralis CPCC 204518.</title>
        <authorList>
            <person name="Jiang Z."/>
        </authorList>
    </citation>
    <scope>NUCLEOTIDE SEQUENCE [LARGE SCALE GENOMIC DNA]</scope>
    <source>
        <strain evidence="1 3">DSM 100205</strain>
    </source>
</reference>
<dbReference type="AlphaFoldDB" id="A0A6P0EV81"/>
<organism evidence="1 3">
    <name type="scientific">Modestobacter muralis</name>
    <dbReference type="NCBI Taxonomy" id="1608614"/>
    <lineage>
        <taxon>Bacteria</taxon>
        <taxon>Bacillati</taxon>
        <taxon>Actinomycetota</taxon>
        <taxon>Actinomycetes</taxon>
        <taxon>Geodermatophilales</taxon>
        <taxon>Geodermatophilaceae</taxon>
        <taxon>Modestobacter</taxon>
    </lineage>
</organism>